<protein>
    <submittedName>
        <fullName evidence="1">Uncharacterized protein</fullName>
    </submittedName>
</protein>
<dbReference type="OrthoDB" id="885413at2"/>
<keyword evidence="2" id="KW-1185">Reference proteome</keyword>
<sequence length="181" mass="19913">MKYLPLLAIALGSTVFSCHKNDAAPAPTVTGSLQVLNGQGQPATVFAQGQNMVLRFQVHNNSDHAIFLPNPVFDPATFLSISNRVGVSFGKPYEYIFCTYQGGTPLLAGQTYTFSIPWVEEATYPTTSQFCRHAATSYLPVGHYQTHFAPIFTWTEYSTPTTPGISQASPAQDFSYEFEVR</sequence>
<name>A0A558C3N6_9BACT</name>
<dbReference type="Proteomes" id="UP000317624">
    <property type="component" value="Unassembled WGS sequence"/>
</dbReference>
<proteinExistence type="predicted"/>
<gene>
    <name evidence="1" type="ORF">FNT36_04005</name>
</gene>
<evidence type="ECO:0000313" key="2">
    <source>
        <dbReference type="Proteomes" id="UP000317624"/>
    </source>
</evidence>
<dbReference type="RefSeq" id="WP_144844589.1">
    <property type="nucleotide sequence ID" value="NZ_VMRJ01000001.1"/>
</dbReference>
<accession>A0A558C3N6</accession>
<organism evidence="1 2">
    <name type="scientific">Hymenobacter setariae</name>
    <dbReference type="NCBI Taxonomy" id="2594794"/>
    <lineage>
        <taxon>Bacteria</taxon>
        <taxon>Pseudomonadati</taxon>
        <taxon>Bacteroidota</taxon>
        <taxon>Cytophagia</taxon>
        <taxon>Cytophagales</taxon>
        <taxon>Hymenobacteraceae</taxon>
        <taxon>Hymenobacter</taxon>
    </lineage>
</organism>
<reference evidence="1 2" key="1">
    <citation type="submission" date="2019-07" db="EMBL/GenBank/DDBJ databases">
        <title>Hymenobacter sp. straun FUR1 Genome sequencing and assembly.</title>
        <authorList>
            <person name="Chhetri G."/>
        </authorList>
    </citation>
    <scope>NUCLEOTIDE SEQUENCE [LARGE SCALE GENOMIC DNA]</scope>
    <source>
        <strain evidence="1 2">Fur1</strain>
    </source>
</reference>
<comment type="caution">
    <text evidence="1">The sequence shown here is derived from an EMBL/GenBank/DDBJ whole genome shotgun (WGS) entry which is preliminary data.</text>
</comment>
<evidence type="ECO:0000313" key="1">
    <source>
        <dbReference type="EMBL" id="TVT43262.1"/>
    </source>
</evidence>
<dbReference type="PROSITE" id="PS51257">
    <property type="entry name" value="PROKAR_LIPOPROTEIN"/>
    <property type="match status" value="1"/>
</dbReference>
<dbReference type="EMBL" id="VMRJ01000001">
    <property type="protein sequence ID" value="TVT43262.1"/>
    <property type="molecule type" value="Genomic_DNA"/>
</dbReference>
<dbReference type="AlphaFoldDB" id="A0A558C3N6"/>